<reference evidence="2" key="1">
    <citation type="submission" date="2013-07" db="EMBL/GenBank/DDBJ databases">
        <title>The genome of Eucalyptus grandis.</title>
        <authorList>
            <person name="Schmutz J."/>
            <person name="Hayes R."/>
            <person name="Myburg A."/>
            <person name="Tuskan G."/>
            <person name="Grattapaglia D."/>
            <person name="Rokhsar D.S."/>
        </authorList>
    </citation>
    <scope>NUCLEOTIDE SEQUENCE</scope>
    <source>
        <tissue evidence="2">Leaf extractions</tissue>
    </source>
</reference>
<dbReference type="InParanoid" id="A0A059AR39"/>
<dbReference type="InterPro" id="IPR004320">
    <property type="entry name" value="BPS1_pln"/>
</dbReference>
<dbReference type="PANTHER" id="PTHR33070">
    <property type="entry name" value="OS06G0725500 PROTEIN"/>
    <property type="match status" value="1"/>
</dbReference>
<dbReference type="EMBL" id="KK198761">
    <property type="protein sequence ID" value="KCW55875.1"/>
    <property type="molecule type" value="Genomic_DNA"/>
</dbReference>
<evidence type="ECO:0008006" key="3">
    <source>
        <dbReference type="Google" id="ProtNLM"/>
    </source>
</evidence>
<dbReference type="GO" id="GO:0048367">
    <property type="term" value="P:shoot system development"/>
    <property type="evidence" value="ECO:0007669"/>
    <property type="project" value="InterPro"/>
</dbReference>
<dbReference type="OMA" id="INKCGLA"/>
<feature type="coiled-coil region" evidence="1">
    <location>
        <begin position="139"/>
        <end position="166"/>
    </location>
</feature>
<proteinExistence type="predicted"/>
<protein>
    <recommendedName>
        <fullName evidence="3">DUF241 domain protein</fullName>
    </recommendedName>
</protein>
<dbReference type="GO" id="GO:0048364">
    <property type="term" value="P:root development"/>
    <property type="evidence" value="ECO:0007669"/>
    <property type="project" value="InterPro"/>
</dbReference>
<evidence type="ECO:0000313" key="2">
    <source>
        <dbReference type="EMBL" id="KCW55875.1"/>
    </source>
</evidence>
<gene>
    <name evidence="2" type="ORF">EUGRSUZ_I01682</name>
</gene>
<accession>A0A059AR39</accession>
<dbReference type="Pfam" id="PF03087">
    <property type="entry name" value="BPS1"/>
    <property type="match status" value="1"/>
</dbReference>
<sequence>MASSVEISKVIGHSRSISLPSRGHPLTTSVEDQLDRLRSSEATSSSGCQNLGDLKDLYESINDLLQLPLAQQAIFRDYHSKCIEPLLDGSIRLLDFCGTTREVFSQMKESIQELESSLRRKRGGDRGLASEVESYIKSKKRQQKVISRILENLKRAEKKKKDSNKETALGMIREAEDVSLSVFESLLRLLSGPKAKSKINGWSLVSKLVSSKRISCEENVNDNNIEGLYVDLSVLKSVEDMNPRVLKQLEAFESTIRDIDEDLECLYRHLVKTRASLLNILNH</sequence>
<dbReference type="PANTHER" id="PTHR33070:SF115">
    <property type="entry name" value="T23E18.15"/>
    <property type="match status" value="1"/>
</dbReference>
<dbReference type="STRING" id="71139.A0A059AR39"/>
<keyword evidence="1" id="KW-0175">Coiled coil</keyword>
<dbReference type="AlphaFoldDB" id="A0A059AR39"/>
<evidence type="ECO:0000256" key="1">
    <source>
        <dbReference type="SAM" id="Coils"/>
    </source>
</evidence>
<name>A0A059AR39_EUCGR</name>
<organism evidence="2">
    <name type="scientific">Eucalyptus grandis</name>
    <name type="common">Flooded gum</name>
    <dbReference type="NCBI Taxonomy" id="71139"/>
    <lineage>
        <taxon>Eukaryota</taxon>
        <taxon>Viridiplantae</taxon>
        <taxon>Streptophyta</taxon>
        <taxon>Embryophyta</taxon>
        <taxon>Tracheophyta</taxon>
        <taxon>Spermatophyta</taxon>
        <taxon>Magnoliopsida</taxon>
        <taxon>eudicotyledons</taxon>
        <taxon>Gunneridae</taxon>
        <taxon>Pentapetalae</taxon>
        <taxon>rosids</taxon>
        <taxon>malvids</taxon>
        <taxon>Myrtales</taxon>
        <taxon>Myrtaceae</taxon>
        <taxon>Myrtoideae</taxon>
        <taxon>Eucalypteae</taxon>
        <taxon>Eucalyptus</taxon>
    </lineage>
</organism>
<dbReference type="Gramene" id="KCW55875">
    <property type="protein sequence ID" value="KCW55875"/>
    <property type="gene ID" value="EUGRSUZ_I01682"/>
</dbReference>